<comment type="caution">
    <text evidence="1">The sequence shown here is derived from an EMBL/GenBank/DDBJ whole genome shotgun (WGS) entry which is preliminary data.</text>
</comment>
<gene>
    <name evidence="1" type="ORF">SLEP1_g3164</name>
</gene>
<evidence type="ECO:0000313" key="1">
    <source>
        <dbReference type="EMBL" id="GKU88959.1"/>
    </source>
</evidence>
<proteinExistence type="predicted"/>
<organism evidence="1 2">
    <name type="scientific">Rubroshorea leprosula</name>
    <dbReference type="NCBI Taxonomy" id="152421"/>
    <lineage>
        <taxon>Eukaryota</taxon>
        <taxon>Viridiplantae</taxon>
        <taxon>Streptophyta</taxon>
        <taxon>Embryophyta</taxon>
        <taxon>Tracheophyta</taxon>
        <taxon>Spermatophyta</taxon>
        <taxon>Magnoliopsida</taxon>
        <taxon>eudicotyledons</taxon>
        <taxon>Gunneridae</taxon>
        <taxon>Pentapetalae</taxon>
        <taxon>rosids</taxon>
        <taxon>malvids</taxon>
        <taxon>Malvales</taxon>
        <taxon>Dipterocarpaceae</taxon>
        <taxon>Rubroshorea</taxon>
    </lineage>
</organism>
<sequence>MVLSFRVLYGVSSPLVGVVGELGSGGVWPSKDSDGLAWDGAGNYRRLKIEGLQAEEEAMVTIMEMAVAVEMAATALYIG</sequence>
<dbReference type="EMBL" id="BPVZ01000003">
    <property type="protein sequence ID" value="GKU88959.1"/>
    <property type="molecule type" value="Genomic_DNA"/>
</dbReference>
<accession>A0AAV5HUX1</accession>
<dbReference type="AlphaFoldDB" id="A0AAV5HUX1"/>
<protein>
    <submittedName>
        <fullName evidence="1">Uncharacterized protein</fullName>
    </submittedName>
</protein>
<reference evidence="1 2" key="1">
    <citation type="journal article" date="2021" name="Commun. Biol.">
        <title>The genome of Shorea leprosula (Dipterocarpaceae) highlights the ecological relevance of drought in aseasonal tropical rainforests.</title>
        <authorList>
            <person name="Ng K.K.S."/>
            <person name="Kobayashi M.J."/>
            <person name="Fawcett J.A."/>
            <person name="Hatakeyama M."/>
            <person name="Paape T."/>
            <person name="Ng C.H."/>
            <person name="Ang C.C."/>
            <person name="Tnah L.H."/>
            <person name="Lee C.T."/>
            <person name="Nishiyama T."/>
            <person name="Sese J."/>
            <person name="O'Brien M.J."/>
            <person name="Copetti D."/>
            <person name="Mohd Noor M.I."/>
            <person name="Ong R.C."/>
            <person name="Putra M."/>
            <person name="Sireger I.Z."/>
            <person name="Indrioko S."/>
            <person name="Kosugi Y."/>
            <person name="Izuno A."/>
            <person name="Isagi Y."/>
            <person name="Lee S.L."/>
            <person name="Shimizu K.K."/>
        </authorList>
    </citation>
    <scope>NUCLEOTIDE SEQUENCE [LARGE SCALE GENOMIC DNA]</scope>
    <source>
        <strain evidence="1">214</strain>
    </source>
</reference>
<dbReference type="Proteomes" id="UP001054252">
    <property type="component" value="Unassembled WGS sequence"/>
</dbReference>
<name>A0AAV5HUX1_9ROSI</name>
<keyword evidence="2" id="KW-1185">Reference proteome</keyword>
<evidence type="ECO:0000313" key="2">
    <source>
        <dbReference type="Proteomes" id="UP001054252"/>
    </source>
</evidence>